<keyword evidence="2" id="KW-1185">Reference proteome</keyword>
<reference evidence="1 2" key="1">
    <citation type="submission" date="2023-08" db="EMBL/GenBank/DDBJ databases">
        <title>A Necator americanus chromosomal reference genome.</title>
        <authorList>
            <person name="Ilik V."/>
            <person name="Petrzelkova K.J."/>
            <person name="Pardy F."/>
            <person name="Fuh T."/>
            <person name="Niatou-Singa F.S."/>
            <person name="Gouil Q."/>
            <person name="Baker L."/>
            <person name="Ritchie M.E."/>
            <person name="Jex A.R."/>
            <person name="Gazzola D."/>
            <person name="Li H."/>
            <person name="Toshio Fujiwara R."/>
            <person name="Zhan B."/>
            <person name="Aroian R.V."/>
            <person name="Pafco B."/>
            <person name="Schwarz E.M."/>
        </authorList>
    </citation>
    <scope>NUCLEOTIDE SEQUENCE [LARGE SCALE GENOMIC DNA]</scope>
    <source>
        <strain evidence="1 2">Aroian</strain>
        <tissue evidence="1">Whole animal</tissue>
    </source>
</reference>
<evidence type="ECO:0000313" key="1">
    <source>
        <dbReference type="EMBL" id="KAK6753590.1"/>
    </source>
</evidence>
<organism evidence="1 2">
    <name type="scientific">Necator americanus</name>
    <name type="common">Human hookworm</name>
    <dbReference type="NCBI Taxonomy" id="51031"/>
    <lineage>
        <taxon>Eukaryota</taxon>
        <taxon>Metazoa</taxon>
        <taxon>Ecdysozoa</taxon>
        <taxon>Nematoda</taxon>
        <taxon>Chromadorea</taxon>
        <taxon>Rhabditida</taxon>
        <taxon>Rhabditina</taxon>
        <taxon>Rhabditomorpha</taxon>
        <taxon>Strongyloidea</taxon>
        <taxon>Ancylostomatidae</taxon>
        <taxon>Bunostominae</taxon>
        <taxon>Necator</taxon>
    </lineage>
</organism>
<sequence length="176" mass="19913">MPIRVPRLWREGTTAGTGGTAHDIVETELEKLAMVKKQNMCQTFCGNVPPPKSEVKIPFIAWKGRTSRPLPHVKVVLRTFFVSPPCYVLKTPDPQVVCALEEVDVIFLLASITNEIGGFCIFFYVQYCQIEMEHGVVAIFTICQIACEHQINTIQRLKTSMKYSIETATNILHYHD</sequence>
<dbReference type="EMBL" id="JAVFWL010000005">
    <property type="protein sequence ID" value="KAK6753590.1"/>
    <property type="molecule type" value="Genomic_DNA"/>
</dbReference>
<proteinExistence type="predicted"/>
<evidence type="ECO:0000313" key="2">
    <source>
        <dbReference type="Proteomes" id="UP001303046"/>
    </source>
</evidence>
<comment type="caution">
    <text evidence="1">The sequence shown here is derived from an EMBL/GenBank/DDBJ whole genome shotgun (WGS) entry which is preliminary data.</text>
</comment>
<protein>
    <submittedName>
        <fullName evidence="1">Uncharacterized protein</fullName>
    </submittedName>
</protein>
<gene>
    <name evidence="1" type="primary">Necator_chrV.g17690</name>
    <name evidence="1" type="ORF">RB195_012900</name>
</gene>
<name>A0ABR1DT27_NECAM</name>
<accession>A0ABR1DT27</accession>
<dbReference type="Proteomes" id="UP001303046">
    <property type="component" value="Unassembled WGS sequence"/>
</dbReference>